<evidence type="ECO:0000313" key="1">
    <source>
        <dbReference type="EMBL" id="GAG14220.1"/>
    </source>
</evidence>
<accession>X0V7U9</accession>
<organism evidence="1">
    <name type="scientific">marine sediment metagenome</name>
    <dbReference type="NCBI Taxonomy" id="412755"/>
    <lineage>
        <taxon>unclassified sequences</taxon>
        <taxon>metagenomes</taxon>
        <taxon>ecological metagenomes</taxon>
    </lineage>
</organism>
<sequence>VPQVRKLLDGLGHKYELREVPTGLPPEEIQSELHIIVTK</sequence>
<feature type="non-terminal residue" evidence="1">
    <location>
        <position position="1"/>
    </location>
</feature>
<reference evidence="1" key="1">
    <citation type="journal article" date="2014" name="Front. Microbiol.">
        <title>High frequency of phylogenetically diverse reductive dehalogenase-homologous genes in deep subseafloor sedimentary metagenomes.</title>
        <authorList>
            <person name="Kawai M."/>
            <person name="Futagami T."/>
            <person name="Toyoda A."/>
            <person name="Takaki Y."/>
            <person name="Nishi S."/>
            <person name="Hori S."/>
            <person name="Arai W."/>
            <person name="Tsubouchi T."/>
            <person name="Morono Y."/>
            <person name="Uchiyama I."/>
            <person name="Ito T."/>
            <person name="Fujiyama A."/>
            <person name="Inagaki F."/>
            <person name="Takami H."/>
        </authorList>
    </citation>
    <scope>NUCLEOTIDE SEQUENCE</scope>
    <source>
        <strain evidence="1">Expedition CK06-06</strain>
    </source>
</reference>
<gene>
    <name evidence="1" type="ORF">S01H1_57538</name>
</gene>
<proteinExistence type="predicted"/>
<protein>
    <submittedName>
        <fullName evidence="1">Uncharacterized protein</fullName>
    </submittedName>
</protein>
<dbReference type="EMBL" id="BARS01037527">
    <property type="protein sequence ID" value="GAG14220.1"/>
    <property type="molecule type" value="Genomic_DNA"/>
</dbReference>
<dbReference type="AlphaFoldDB" id="X0V7U9"/>
<name>X0V7U9_9ZZZZ</name>
<comment type="caution">
    <text evidence="1">The sequence shown here is derived from an EMBL/GenBank/DDBJ whole genome shotgun (WGS) entry which is preliminary data.</text>
</comment>